<name>A0A4C1SAP9_EUMVA</name>
<sequence>MNELKRPSGLAAPRTRRPPRPPTAAAAARARGKPTPAEPPLQALSFLSRRFNDSLLSPEARPTAAVGRRSLDYLHLDTIGNGDATSMVEPVTAGEERSATGDHELDVAAWGGLPLDELTTCLSFTNFTLPIGSSCNTKTCLHTTRKWDDESTPIRVQLTLSVESESPVERLTYDI</sequence>
<feature type="region of interest" description="Disordered" evidence="1">
    <location>
        <begin position="1"/>
        <end position="40"/>
    </location>
</feature>
<evidence type="ECO:0000313" key="2">
    <source>
        <dbReference type="EMBL" id="GBO99191.1"/>
    </source>
</evidence>
<comment type="caution">
    <text evidence="2">The sequence shown here is derived from an EMBL/GenBank/DDBJ whole genome shotgun (WGS) entry which is preliminary data.</text>
</comment>
<evidence type="ECO:0000256" key="1">
    <source>
        <dbReference type="SAM" id="MobiDB-lite"/>
    </source>
</evidence>
<gene>
    <name evidence="2" type="ORF">EVAR_71238_1</name>
</gene>
<proteinExistence type="predicted"/>
<dbReference type="Proteomes" id="UP000299102">
    <property type="component" value="Unassembled WGS sequence"/>
</dbReference>
<dbReference type="EMBL" id="BGZK01003251">
    <property type="protein sequence ID" value="GBO99191.1"/>
    <property type="molecule type" value="Genomic_DNA"/>
</dbReference>
<evidence type="ECO:0000313" key="3">
    <source>
        <dbReference type="Proteomes" id="UP000299102"/>
    </source>
</evidence>
<keyword evidence="3" id="KW-1185">Reference proteome</keyword>
<accession>A0A4C1SAP9</accession>
<feature type="compositionally biased region" description="Low complexity" evidence="1">
    <location>
        <begin position="23"/>
        <end position="35"/>
    </location>
</feature>
<dbReference type="AlphaFoldDB" id="A0A4C1SAP9"/>
<organism evidence="2 3">
    <name type="scientific">Eumeta variegata</name>
    <name type="common">Bagworm moth</name>
    <name type="synonym">Eumeta japonica</name>
    <dbReference type="NCBI Taxonomy" id="151549"/>
    <lineage>
        <taxon>Eukaryota</taxon>
        <taxon>Metazoa</taxon>
        <taxon>Ecdysozoa</taxon>
        <taxon>Arthropoda</taxon>
        <taxon>Hexapoda</taxon>
        <taxon>Insecta</taxon>
        <taxon>Pterygota</taxon>
        <taxon>Neoptera</taxon>
        <taxon>Endopterygota</taxon>
        <taxon>Lepidoptera</taxon>
        <taxon>Glossata</taxon>
        <taxon>Ditrysia</taxon>
        <taxon>Tineoidea</taxon>
        <taxon>Psychidae</taxon>
        <taxon>Oiketicinae</taxon>
        <taxon>Eumeta</taxon>
    </lineage>
</organism>
<reference evidence="2 3" key="1">
    <citation type="journal article" date="2019" name="Commun. Biol.">
        <title>The bagworm genome reveals a unique fibroin gene that provides high tensile strength.</title>
        <authorList>
            <person name="Kono N."/>
            <person name="Nakamura H."/>
            <person name="Ohtoshi R."/>
            <person name="Tomita M."/>
            <person name="Numata K."/>
            <person name="Arakawa K."/>
        </authorList>
    </citation>
    <scope>NUCLEOTIDE SEQUENCE [LARGE SCALE GENOMIC DNA]</scope>
</reference>
<protein>
    <submittedName>
        <fullName evidence="2">Uncharacterized protein</fullName>
    </submittedName>
</protein>